<evidence type="ECO:0000313" key="2">
    <source>
        <dbReference type="Proteomes" id="UP001060085"/>
    </source>
</evidence>
<accession>A0ACB9ZMV6</accession>
<keyword evidence="2" id="KW-1185">Reference proteome</keyword>
<gene>
    <name evidence="1" type="ORF">M9H77_34940</name>
</gene>
<dbReference type="Proteomes" id="UP001060085">
    <property type="component" value="Linkage Group LG08"/>
</dbReference>
<dbReference type="EMBL" id="CM044708">
    <property type="protein sequence ID" value="KAI5648935.1"/>
    <property type="molecule type" value="Genomic_DNA"/>
</dbReference>
<comment type="caution">
    <text evidence="1">The sequence shown here is derived from an EMBL/GenBank/DDBJ whole genome shotgun (WGS) entry which is preliminary data.</text>
</comment>
<evidence type="ECO:0000313" key="1">
    <source>
        <dbReference type="EMBL" id="KAI5648935.1"/>
    </source>
</evidence>
<reference evidence="2" key="1">
    <citation type="journal article" date="2023" name="Nat. Plants">
        <title>Single-cell RNA sequencing provides a high-resolution roadmap for understanding the multicellular compartmentation of specialized metabolism.</title>
        <authorList>
            <person name="Sun S."/>
            <person name="Shen X."/>
            <person name="Li Y."/>
            <person name="Li Y."/>
            <person name="Wang S."/>
            <person name="Li R."/>
            <person name="Zhang H."/>
            <person name="Shen G."/>
            <person name="Guo B."/>
            <person name="Wei J."/>
            <person name="Xu J."/>
            <person name="St-Pierre B."/>
            <person name="Chen S."/>
            <person name="Sun C."/>
        </authorList>
    </citation>
    <scope>NUCLEOTIDE SEQUENCE [LARGE SCALE GENOMIC DNA]</scope>
</reference>
<proteinExistence type="predicted"/>
<sequence length="369" mass="41010">MISWEDVYKVIEAMVPLYFALILGYGSVKWWRIFTPEQCDAINRLVAYFTFPLFTFEFAAHIDPFQMNYRLIGADAISKVIIVVVLAFWAKFSSKEESYCWSITSFSLATLTNSLVVGVPLAKAMYGPNAVDLVVQLSVVQAIIWLTFLLFVLELRRTHTDFYSSSCESVVANNNNHNPNTNVNEQSEKDLEENNKVVLDTINKPSFLSLMKAVWLKLAVNPNVYACVIGITWAFVANRWHFQMPTIMDESITILSKAGTGTAMFSMGLFMALQKKIISCGTSLTIFGMVLRFIAGPAAMAIGSIAVGLHGDVLRVAIIQAAIPQSITSFIFAKEYGLHADVISTAVIFGMMVSLPVLVAYYAVLEFLH</sequence>
<organism evidence="1 2">
    <name type="scientific">Catharanthus roseus</name>
    <name type="common">Madagascar periwinkle</name>
    <name type="synonym">Vinca rosea</name>
    <dbReference type="NCBI Taxonomy" id="4058"/>
    <lineage>
        <taxon>Eukaryota</taxon>
        <taxon>Viridiplantae</taxon>
        <taxon>Streptophyta</taxon>
        <taxon>Embryophyta</taxon>
        <taxon>Tracheophyta</taxon>
        <taxon>Spermatophyta</taxon>
        <taxon>Magnoliopsida</taxon>
        <taxon>eudicotyledons</taxon>
        <taxon>Gunneridae</taxon>
        <taxon>Pentapetalae</taxon>
        <taxon>asterids</taxon>
        <taxon>lamiids</taxon>
        <taxon>Gentianales</taxon>
        <taxon>Apocynaceae</taxon>
        <taxon>Rauvolfioideae</taxon>
        <taxon>Vinceae</taxon>
        <taxon>Catharanthinae</taxon>
        <taxon>Catharanthus</taxon>
    </lineage>
</organism>
<protein>
    <submittedName>
        <fullName evidence="1">Uncharacterized protein</fullName>
    </submittedName>
</protein>
<name>A0ACB9ZMV6_CATRO</name>